<keyword evidence="3" id="KW-1185">Reference proteome</keyword>
<dbReference type="AlphaFoldDB" id="A0A2S2PVP6"/>
<accession>A0A2S2PVP6</accession>
<sequence>MIIMPLLSKYSGSAVDHEQLCLELKHFSKVYPKLKISTIEITKQIYRQFDTDSDIDNDEDKICSDTAFSYNNKNIIHDTNNFLPYVYKLLYNLNMHVSAYTQLCASYEFFLTLSVTEVNCERTFSKLKLVKTRLRANMSQDNLEALLIMFICCI</sequence>
<reference evidence="4" key="2">
    <citation type="submission" date="2025-04" db="UniProtKB">
        <authorList>
            <consortium name="RefSeq"/>
        </authorList>
    </citation>
    <scope>IDENTIFICATION</scope>
    <source>
        <tissue evidence="4">Whole body</tissue>
    </source>
</reference>
<proteinExistence type="predicted"/>
<organism evidence="2">
    <name type="scientific">Sipha flava</name>
    <name type="common">yellow sugarcane aphid</name>
    <dbReference type="NCBI Taxonomy" id="143950"/>
    <lineage>
        <taxon>Eukaryota</taxon>
        <taxon>Metazoa</taxon>
        <taxon>Ecdysozoa</taxon>
        <taxon>Arthropoda</taxon>
        <taxon>Hexapoda</taxon>
        <taxon>Insecta</taxon>
        <taxon>Pterygota</taxon>
        <taxon>Neoptera</taxon>
        <taxon>Paraneoptera</taxon>
        <taxon>Hemiptera</taxon>
        <taxon>Sternorrhyncha</taxon>
        <taxon>Aphidomorpha</taxon>
        <taxon>Aphidoidea</taxon>
        <taxon>Aphididae</taxon>
        <taxon>Sipha</taxon>
    </lineage>
</organism>
<dbReference type="Proteomes" id="UP000694846">
    <property type="component" value="Unplaced"/>
</dbReference>
<dbReference type="EMBL" id="GGMS01000211">
    <property type="protein sequence ID" value="MBY69414.1"/>
    <property type="molecule type" value="Transcribed_RNA"/>
</dbReference>
<feature type="domain" description="HAT C-terminal dimerisation" evidence="1">
    <location>
        <begin position="98"/>
        <end position="149"/>
    </location>
</feature>
<dbReference type="GO" id="GO:0046983">
    <property type="term" value="F:protein dimerization activity"/>
    <property type="evidence" value="ECO:0007669"/>
    <property type="project" value="InterPro"/>
</dbReference>
<dbReference type="InterPro" id="IPR012337">
    <property type="entry name" value="RNaseH-like_sf"/>
</dbReference>
<gene>
    <name evidence="4" type="primary">LOC112684388</name>
    <name evidence="2" type="ORF">g.9021</name>
</gene>
<dbReference type="OrthoDB" id="6627458at2759"/>
<dbReference type="SUPFAM" id="SSF53098">
    <property type="entry name" value="Ribonuclease H-like"/>
    <property type="match status" value="1"/>
</dbReference>
<evidence type="ECO:0000313" key="3">
    <source>
        <dbReference type="Proteomes" id="UP000694846"/>
    </source>
</evidence>
<dbReference type="RefSeq" id="XP_025411679.1">
    <property type="nucleotide sequence ID" value="XM_025555894.1"/>
</dbReference>
<protein>
    <submittedName>
        <fullName evidence="4">Uncharacterized protein LOC112684388</fullName>
    </submittedName>
</protein>
<name>A0A2S2PVP6_9HEMI</name>
<evidence type="ECO:0000313" key="2">
    <source>
        <dbReference type="EMBL" id="MBY69414.1"/>
    </source>
</evidence>
<dbReference type="GeneID" id="112684388"/>
<evidence type="ECO:0000313" key="4">
    <source>
        <dbReference type="RefSeq" id="XP_025411679.1"/>
    </source>
</evidence>
<dbReference type="Pfam" id="PF05699">
    <property type="entry name" value="Dimer_Tnp_hAT"/>
    <property type="match status" value="1"/>
</dbReference>
<reference evidence="2" key="1">
    <citation type="submission" date="2018-04" db="EMBL/GenBank/DDBJ databases">
        <title>Transcriptome assembly of Sipha flava.</title>
        <authorList>
            <person name="Scully E.D."/>
            <person name="Geib S.M."/>
            <person name="Palmer N.A."/>
            <person name="Koch K."/>
            <person name="Bradshaw J."/>
            <person name="Heng-Moss T."/>
            <person name="Sarath G."/>
        </authorList>
    </citation>
    <scope>NUCLEOTIDE SEQUENCE</scope>
</reference>
<evidence type="ECO:0000259" key="1">
    <source>
        <dbReference type="Pfam" id="PF05699"/>
    </source>
</evidence>
<dbReference type="InterPro" id="IPR008906">
    <property type="entry name" value="HATC_C_dom"/>
</dbReference>